<comment type="caution">
    <text evidence="2">The sequence shown here is derived from an EMBL/GenBank/DDBJ whole genome shotgun (WGS) entry which is preliminary data.</text>
</comment>
<dbReference type="Proteomes" id="UP001344888">
    <property type="component" value="Unassembled WGS sequence"/>
</dbReference>
<name>A0AAW9NUG3_9BACL</name>
<evidence type="ECO:0000313" key="2">
    <source>
        <dbReference type="EMBL" id="MEC1178726.1"/>
    </source>
</evidence>
<evidence type="ECO:0000313" key="3">
    <source>
        <dbReference type="Proteomes" id="UP001344888"/>
    </source>
</evidence>
<proteinExistence type="predicted"/>
<keyword evidence="3" id="KW-1185">Reference proteome</keyword>
<protein>
    <submittedName>
        <fullName evidence="2">Uncharacterized protein</fullName>
    </submittedName>
</protein>
<sequence length="106" mass="11619">MKKFKMLSLSLSLIAAFTLSTPATLSSVQAAENLEPVITPAADTIFVSRTVPKTFTSAIWVTETRNGKTYSGYIYNRGIDKTGHFSIFNGEIRVGSHAEPYVLESE</sequence>
<feature type="signal peptide" evidence="1">
    <location>
        <begin position="1"/>
        <end position="30"/>
    </location>
</feature>
<gene>
    <name evidence="2" type="ORF">P9B03_09550</name>
</gene>
<reference evidence="2 3" key="1">
    <citation type="submission" date="2023-03" db="EMBL/GenBank/DDBJ databases">
        <title>Bacillus Genome Sequencing.</title>
        <authorList>
            <person name="Dunlap C."/>
        </authorList>
    </citation>
    <scope>NUCLEOTIDE SEQUENCE [LARGE SCALE GENOMIC DNA]</scope>
    <source>
        <strain evidence="2 3">B-59205</strain>
    </source>
</reference>
<dbReference type="RefSeq" id="WP_326123197.1">
    <property type="nucleotide sequence ID" value="NZ_JARSFG010000013.1"/>
</dbReference>
<keyword evidence="1" id="KW-0732">Signal</keyword>
<dbReference type="AlphaFoldDB" id="A0AAW9NUG3"/>
<dbReference type="EMBL" id="JARSFG010000013">
    <property type="protein sequence ID" value="MEC1178726.1"/>
    <property type="molecule type" value="Genomic_DNA"/>
</dbReference>
<feature type="chain" id="PRO_5043959386" evidence="1">
    <location>
        <begin position="31"/>
        <end position="106"/>
    </location>
</feature>
<evidence type="ECO:0000256" key="1">
    <source>
        <dbReference type="SAM" id="SignalP"/>
    </source>
</evidence>
<organism evidence="2 3">
    <name type="scientific">Metasolibacillus meyeri</name>
    <dbReference type="NCBI Taxonomy" id="1071052"/>
    <lineage>
        <taxon>Bacteria</taxon>
        <taxon>Bacillati</taxon>
        <taxon>Bacillota</taxon>
        <taxon>Bacilli</taxon>
        <taxon>Bacillales</taxon>
        <taxon>Caryophanaceae</taxon>
        <taxon>Metasolibacillus</taxon>
    </lineage>
</organism>
<accession>A0AAW9NUG3</accession>